<dbReference type="AlphaFoldDB" id="A0A2C9EP42"/>
<dbReference type="KEGG" id="pprc:PFLCHA0_c36750"/>
<dbReference type="InterPro" id="IPR011050">
    <property type="entry name" value="Pectin_lyase_fold/virulence"/>
</dbReference>
<protein>
    <submittedName>
        <fullName evidence="4">Pertactin autotransporter Prn</fullName>
    </submittedName>
</protein>
<evidence type="ECO:0000259" key="3">
    <source>
        <dbReference type="PROSITE" id="PS51208"/>
    </source>
</evidence>
<proteinExistence type="predicted"/>
<dbReference type="PANTHER" id="PTHR35037">
    <property type="entry name" value="C-TERMINAL REGION OF AIDA-LIKE PROTEIN"/>
    <property type="match status" value="1"/>
</dbReference>
<dbReference type="Pfam" id="PF03797">
    <property type="entry name" value="Autotransporter"/>
    <property type="match status" value="1"/>
</dbReference>
<accession>A0A2C9EP42</accession>
<sequence>MVLVKKTISLAVSSALSLMTLVTQSATAADYEKIDLSSPEGESLTLDEASVDYTGRGPAVRVSGAQNQLQGQGYDIRATADSPNSAVVGVQVDAGGKAELSGVTISTGGSDFATGAQATGAGSQLTLNDVQITTSGNQSRGVVASAGGQVQVAGGSITTSGNQADVLSASGKGSSILASDLTLTATSTGSVNAVRVADGAAIELQRVSIQSSGFIGAVAVEGVGSSLSADGVDITAENGRGIGVTSAALTFRNGSINAKGDGITLSSLYQKPGGTAVVSHSRITSQNGNGINVNADQAAADLDSVQVTALGDYGVAIWMPGSNTRVDVKDSILQTRGQSAVAIDNRGGVFTMDGGSISTLGDNSHALYASPDTTNSPGAVFNVSRVLIETSGRGSVGALARMAGASISLSNSSIVTHGDLGYGLFASGRGASVELQDSDVQTAGEQAHGLAISNNATTRFQGSTVVTNGSNANGIVSFATGAGVVNDVEVTSSHIQTEDGAGILVNGGGLTTRFTDSSLVGRSGGEQGTALWITDRASGVLAGAVQLDAVRSNLFGDVLVDGGSLQLSLSDHSSLDGAIKGGSRDTQLSLDDSSVWTLRGDSQLTRLANNGVVEFADPGLAGAFKQLQVSGDLEGDGHYIMNTDLGLPQGDRLIVGGQVTGNNDILVRNSGSEPGAEGQSLTLVQSAGGPGSFSLANRGGVVDAGTYRYGLAADAQGNWNLVNVGRTQPAPGPDNLSTGASAAVNSSAIATLRATWDAERATLVQRLGDLRQGADRQGLWIRGFGQQQSLDNGVGRTFSQQVQGTQLGMDTRLDTAGGTLVLGALAGYSQTDRNFKGEGSGKLDSYHLGGYATYLDDSGWYTDTLLTLNRWSTRLDVWGTDGAKVSGHSRSKGAGLSVEAGKQIDLGNRWFVEPQAQVSMLYARSDNYRLDNGLQVQPGDGLSTQIRTGARAGRNLQLEDGTRLQPYLKAGWVEDLSAQNKVRTNGIASRPDGNGGGWYAGVGVTGELSRQHQVYAEVETSEGSNIDRPWAANLGYRFTF</sequence>
<keyword evidence="1 2" id="KW-0732">Signal</keyword>
<evidence type="ECO:0000256" key="2">
    <source>
        <dbReference type="SAM" id="SignalP"/>
    </source>
</evidence>
<dbReference type="eggNOG" id="COG3468">
    <property type="taxonomic scope" value="Bacteria"/>
</dbReference>
<reference evidence="5" key="1">
    <citation type="journal article" date="2014" name="Genome Announc.">
        <title>Full-genome sequence of the plant growth-promoting bacterium Pseudomonas protegens CHA0.</title>
        <authorList>
            <person name="Jousset A."/>
            <person name="Schuldes J."/>
            <person name="Keel C."/>
            <person name="Maurhofer M."/>
            <person name="Daniel R."/>
            <person name="Scheu S."/>
            <person name="Thuermer A."/>
        </authorList>
    </citation>
    <scope>NUCLEOTIDE SEQUENCE [LARGE SCALE GENOMIC DNA]</scope>
    <source>
        <strain evidence="5">DSM 19095 / LMG 27888 / CFBP 6595 / CHA0</strain>
    </source>
</reference>
<dbReference type="PANTHER" id="PTHR35037:SF7">
    <property type="entry name" value="AUTOTRANSPORTER"/>
    <property type="match status" value="1"/>
</dbReference>
<dbReference type="Proteomes" id="UP000013940">
    <property type="component" value="Chromosome"/>
</dbReference>
<dbReference type="InterPro" id="IPR006315">
    <property type="entry name" value="OM_autotransptr_brl_dom"/>
</dbReference>
<dbReference type="SMART" id="SM00869">
    <property type="entry name" value="Autotransporter"/>
    <property type="match status" value="1"/>
</dbReference>
<organism evidence="4 5">
    <name type="scientific">Pseudomonas protegens (strain DSM 19095 / LMG 27888 / CFBP 6595 / CHA0)</name>
    <dbReference type="NCBI Taxonomy" id="1124983"/>
    <lineage>
        <taxon>Bacteria</taxon>
        <taxon>Pseudomonadati</taxon>
        <taxon>Pseudomonadota</taxon>
        <taxon>Gammaproteobacteria</taxon>
        <taxon>Pseudomonadales</taxon>
        <taxon>Pseudomonadaceae</taxon>
        <taxon>Pseudomonas</taxon>
    </lineage>
</organism>
<dbReference type="InterPro" id="IPR012332">
    <property type="entry name" value="Autotransporter_pectin_lyase_C"/>
</dbReference>
<dbReference type="Gene3D" id="2.160.20.20">
    <property type="match status" value="2"/>
</dbReference>
<dbReference type="InterPro" id="IPR051551">
    <property type="entry name" value="Autotransporter_adhesion"/>
</dbReference>
<dbReference type="InterPro" id="IPR003991">
    <property type="entry name" value="Pertactin_virulence_factor"/>
</dbReference>
<dbReference type="Pfam" id="PF03212">
    <property type="entry name" value="Pertactin"/>
    <property type="match status" value="1"/>
</dbReference>
<dbReference type="EMBL" id="CP003190">
    <property type="protein sequence ID" value="AGL85442.1"/>
    <property type="molecule type" value="Genomic_DNA"/>
</dbReference>
<feature type="domain" description="Autotransporter" evidence="3">
    <location>
        <begin position="772"/>
        <end position="1040"/>
    </location>
</feature>
<dbReference type="PRINTS" id="PR01484">
    <property type="entry name" value="PRTACTNFAMLY"/>
</dbReference>
<dbReference type="SMART" id="SM00710">
    <property type="entry name" value="PbH1"/>
    <property type="match status" value="6"/>
</dbReference>
<feature type="chain" id="PRO_5013130006" evidence="2">
    <location>
        <begin position="29"/>
        <end position="1040"/>
    </location>
</feature>
<evidence type="ECO:0000313" key="5">
    <source>
        <dbReference type="Proteomes" id="UP000013940"/>
    </source>
</evidence>
<gene>
    <name evidence="4" type="primary">prn</name>
    <name evidence="4" type="ORF">PFLCHA0_c36750</name>
</gene>
<dbReference type="InterPro" id="IPR005546">
    <property type="entry name" value="Autotransporte_beta"/>
</dbReference>
<dbReference type="HOGENOM" id="CLU_297135_0_0_6"/>
<dbReference type="PROSITE" id="PS51208">
    <property type="entry name" value="AUTOTRANSPORTER"/>
    <property type="match status" value="1"/>
</dbReference>
<evidence type="ECO:0000313" key="4">
    <source>
        <dbReference type="EMBL" id="AGL85442.1"/>
    </source>
</evidence>
<dbReference type="InterPro" id="IPR004899">
    <property type="entry name" value="Pertactin_central"/>
</dbReference>
<dbReference type="SUPFAM" id="SSF51126">
    <property type="entry name" value="Pectin lyase-like"/>
    <property type="match status" value="1"/>
</dbReference>
<feature type="signal peptide" evidence="2">
    <location>
        <begin position="1"/>
        <end position="28"/>
    </location>
</feature>
<dbReference type="Gene3D" id="2.40.128.130">
    <property type="entry name" value="Autotransporter beta-domain"/>
    <property type="match status" value="1"/>
</dbReference>
<dbReference type="GO" id="GO:0019867">
    <property type="term" value="C:outer membrane"/>
    <property type="evidence" value="ECO:0007669"/>
    <property type="project" value="InterPro"/>
</dbReference>
<dbReference type="InterPro" id="IPR006626">
    <property type="entry name" value="PbH1"/>
</dbReference>
<dbReference type="eggNOG" id="COG5270">
    <property type="taxonomic scope" value="Bacteria"/>
</dbReference>
<evidence type="ECO:0000256" key="1">
    <source>
        <dbReference type="ARBA" id="ARBA00022729"/>
    </source>
</evidence>
<name>A0A2C9EP42_PSEPH</name>
<dbReference type="InterPro" id="IPR036709">
    <property type="entry name" value="Autotransporte_beta_dom_sf"/>
</dbReference>
<dbReference type="NCBIfam" id="TIGR01414">
    <property type="entry name" value="autotrans_barl"/>
    <property type="match status" value="1"/>
</dbReference>
<dbReference type="SUPFAM" id="SSF103515">
    <property type="entry name" value="Autotransporter"/>
    <property type="match status" value="1"/>
</dbReference>